<evidence type="ECO:0000313" key="13">
    <source>
        <dbReference type="EMBL" id="GAP67132.1"/>
    </source>
</evidence>
<dbReference type="EMBL" id="DF970243">
    <property type="protein sequence ID" value="GAP67132.1"/>
    <property type="molecule type" value="Genomic_DNA"/>
</dbReference>
<dbReference type="Pfam" id="PF07963">
    <property type="entry name" value="N_methyl"/>
    <property type="match status" value="1"/>
</dbReference>
<keyword evidence="8 11" id="KW-1133">Transmembrane helix</keyword>
<evidence type="ECO:0000256" key="6">
    <source>
        <dbReference type="ARBA" id="ARBA00022519"/>
    </source>
</evidence>
<dbReference type="InterPro" id="IPR013545">
    <property type="entry name" value="T2SS_protein-GspG_C"/>
</dbReference>
<dbReference type="GO" id="GO:0015627">
    <property type="term" value="C:type II protein secretion system complex"/>
    <property type="evidence" value="ECO:0007669"/>
    <property type="project" value="InterPro"/>
</dbReference>
<organism evidence="13">
    <name type="scientific">Mizugakiibacter sediminis</name>
    <dbReference type="NCBI Taxonomy" id="1475481"/>
    <lineage>
        <taxon>Bacteria</taxon>
        <taxon>Pseudomonadati</taxon>
        <taxon>Pseudomonadota</taxon>
        <taxon>Gammaproteobacteria</taxon>
        <taxon>Lysobacterales</taxon>
        <taxon>Rhodanobacteraceae</taxon>
        <taxon>Mizugakiibacter</taxon>
    </lineage>
</organism>
<keyword evidence="7 11" id="KW-0812">Transmembrane</keyword>
<evidence type="ECO:0000256" key="10">
    <source>
        <dbReference type="SAM" id="MobiDB-lite"/>
    </source>
</evidence>
<feature type="region of interest" description="Disordered" evidence="10">
    <location>
        <begin position="1"/>
        <end position="22"/>
    </location>
</feature>
<keyword evidence="4" id="KW-1003">Cell membrane</keyword>
<dbReference type="InterPro" id="IPR010054">
    <property type="entry name" value="Type2_sec_GspG"/>
</dbReference>
<dbReference type="NCBIfam" id="TIGR02532">
    <property type="entry name" value="IV_pilin_GFxxxE"/>
    <property type="match status" value="1"/>
</dbReference>
<sequence length="189" mass="19999">MHMNVFDMGGTRDSGFGTRGEDHDAAASSARLAPGVRCQGAQPRNAWRFAESGVPSPGRLRGFTLMEMLAVIVLLGIVAAIVVTQVGKNVDKGKYGAGKAQLATLGVKIENYALDNGTPPRQLSDLVSKPADAPHWNGPYAKASDLIDPFGHPFGYKYPGTHGSFDLIFYGQDGQPGGDGLNADVGNWQ</sequence>
<evidence type="ECO:0000256" key="5">
    <source>
        <dbReference type="ARBA" id="ARBA00022481"/>
    </source>
</evidence>
<feature type="domain" description="Type II secretion system protein GspG C-terminal" evidence="12">
    <location>
        <begin position="86"/>
        <end position="188"/>
    </location>
</feature>
<dbReference type="Pfam" id="PF08334">
    <property type="entry name" value="T2SSG"/>
    <property type="match status" value="1"/>
</dbReference>
<keyword evidence="9 11" id="KW-0472">Membrane</keyword>
<keyword evidence="5" id="KW-0488">Methylation</keyword>
<gene>
    <name evidence="13" type="ORF">MBSD_n2448</name>
</gene>
<dbReference type="AlphaFoldDB" id="A0A0K8QRW8"/>
<comment type="similarity">
    <text evidence="2">Belongs to the GSP G family.</text>
</comment>
<keyword evidence="6" id="KW-0997">Cell inner membrane</keyword>
<keyword evidence="14" id="KW-1185">Reference proteome</keyword>
<accession>A0A0K8QRW8</accession>
<evidence type="ECO:0000256" key="2">
    <source>
        <dbReference type="ARBA" id="ARBA00009984"/>
    </source>
</evidence>
<evidence type="ECO:0000256" key="11">
    <source>
        <dbReference type="SAM" id="Phobius"/>
    </source>
</evidence>
<dbReference type="InterPro" id="IPR000983">
    <property type="entry name" value="Bac_GSPG_pilin"/>
</dbReference>
<evidence type="ECO:0000256" key="7">
    <source>
        <dbReference type="ARBA" id="ARBA00022692"/>
    </source>
</evidence>
<dbReference type="PRINTS" id="PR00813">
    <property type="entry name" value="BCTERIALGSPG"/>
</dbReference>
<dbReference type="SUPFAM" id="SSF54523">
    <property type="entry name" value="Pili subunits"/>
    <property type="match status" value="1"/>
</dbReference>
<dbReference type="Gene3D" id="3.30.700.10">
    <property type="entry name" value="Glycoprotein, Type 4 Pilin"/>
    <property type="match status" value="1"/>
</dbReference>
<dbReference type="GO" id="GO:0005886">
    <property type="term" value="C:plasma membrane"/>
    <property type="evidence" value="ECO:0007669"/>
    <property type="project" value="UniProtKB-SubCell"/>
</dbReference>
<reference evidence="13" key="1">
    <citation type="submission" date="2015-08" db="EMBL/GenBank/DDBJ databases">
        <title>Complete DNA Sequence of Pseudomonas syringae pv. actinidiae, the Causal Agent of Kiwifruit Canker Disease.</title>
        <authorList>
            <person name="Rikkerink E.H.A."/>
            <person name="Fineran P.C."/>
        </authorList>
    </citation>
    <scope>NUCLEOTIDE SEQUENCE</scope>
    <source>
        <strain evidence="13">SkMP5</strain>
    </source>
</reference>
<evidence type="ECO:0000256" key="3">
    <source>
        <dbReference type="ARBA" id="ARBA00020042"/>
    </source>
</evidence>
<dbReference type="InterPro" id="IPR045584">
    <property type="entry name" value="Pilin-like"/>
</dbReference>
<proteinExistence type="inferred from homology"/>
<dbReference type="STRING" id="1475481.GCA_000953855_02497"/>
<evidence type="ECO:0000256" key="1">
    <source>
        <dbReference type="ARBA" id="ARBA00004377"/>
    </source>
</evidence>
<evidence type="ECO:0000313" key="14">
    <source>
        <dbReference type="Proteomes" id="UP000253740"/>
    </source>
</evidence>
<evidence type="ECO:0000259" key="12">
    <source>
        <dbReference type="Pfam" id="PF08334"/>
    </source>
</evidence>
<dbReference type="GO" id="GO:0015628">
    <property type="term" value="P:protein secretion by the type II secretion system"/>
    <property type="evidence" value="ECO:0007669"/>
    <property type="project" value="InterPro"/>
</dbReference>
<dbReference type="InterPro" id="IPR012902">
    <property type="entry name" value="N_methyl_site"/>
</dbReference>
<protein>
    <recommendedName>
        <fullName evidence="3">Type II secretion system core protein G</fullName>
    </recommendedName>
</protein>
<feature type="transmembrane region" description="Helical" evidence="11">
    <location>
        <begin position="63"/>
        <end position="84"/>
    </location>
</feature>
<evidence type="ECO:0000256" key="9">
    <source>
        <dbReference type="ARBA" id="ARBA00023136"/>
    </source>
</evidence>
<evidence type="ECO:0000256" key="8">
    <source>
        <dbReference type="ARBA" id="ARBA00022989"/>
    </source>
</evidence>
<dbReference type="NCBIfam" id="TIGR01710">
    <property type="entry name" value="typeII_sec_gspG"/>
    <property type="match status" value="1"/>
</dbReference>
<dbReference type="Proteomes" id="UP000253740">
    <property type="component" value="Unassembled WGS sequence"/>
</dbReference>
<comment type="subcellular location">
    <subcellularLocation>
        <location evidence="1">Cell inner membrane</location>
        <topology evidence="1">Single-pass membrane protein</topology>
    </subcellularLocation>
</comment>
<name>A0A0K8QRW8_9GAMM</name>
<evidence type="ECO:0000256" key="4">
    <source>
        <dbReference type="ARBA" id="ARBA00022475"/>
    </source>
</evidence>